<dbReference type="SMART" id="SM00369">
    <property type="entry name" value="LRR_TYP"/>
    <property type="match status" value="5"/>
</dbReference>
<dbReference type="PANTHER" id="PTHR22710">
    <property type="entry name" value="X-RAY RADIATION RESISTANCE ASSOCIATED PROTEIN 1 XRRA1"/>
    <property type="match status" value="1"/>
</dbReference>
<keyword evidence="2" id="KW-0963">Cytoplasm</keyword>
<feature type="region of interest" description="Disordered" evidence="5">
    <location>
        <begin position="310"/>
        <end position="336"/>
    </location>
</feature>
<evidence type="ECO:0000313" key="7">
    <source>
        <dbReference type="Proteomes" id="UP000827986"/>
    </source>
</evidence>
<accession>A0A9D4B999</accession>
<gene>
    <name evidence="6" type="ORF">KIL84_018285</name>
</gene>
<dbReference type="InterPro" id="IPR032675">
    <property type="entry name" value="LRR_dom_sf"/>
</dbReference>
<keyword evidence="4" id="KW-0677">Repeat</keyword>
<comment type="caution">
    <text evidence="6">The sequence shown here is derived from an EMBL/GenBank/DDBJ whole genome shotgun (WGS) entry which is preliminary data.</text>
</comment>
<feature type="region of interest" description="Disordered" evidence="5">
    <location>
        <begin position="261"/>
        <end position="288"/>
    </location>
</feature>
<reference evidence="6" key="1">
    <citation type="submission" date="2021-09" db="EMBL/GenBank/DDBJ databases">
        <title>The genome of Mauremys mutica provides insights into the evolution of semi-aquatic lifestyle.</title>
        <authorList>
            <person name="Gong S."/>
            <person name="Gao Y."/>
        </authorList>
    </citation>
    <scope>NUCLEOTIDE SEQUENCE</scope>
    <source>
        <strain evidence="6">MM-2020</strain>
        <tissue evidence="6">Muscle</tissue>
    </source>
</reference>
<evidence type="ECO:0000256" key="4">
    <source>
        <dbReference type="ARBA" id="ARBA00022737"/>
    </source>
</evidence>
<evidence type="ECO:0000256" key="2">
    <source>
        <dbReference type="ARBA" id="ARBA00022490"/>
    </source>
</evidence>
<dbReference type="GO" id="GO:0005737">
    <property type="term" value="C:cytoplasm"/>
    <property type="evidence" value="ECO:0007669"/>
    <property type="project" value="UniProtKB-SubCell"/>
</dbReference>
<feature type="region of interest" description="Disordered" evidence="5">
    <location>
        <begin position="397"/>
        <end position="427"/>
    </location>
</feature>
<feature type="region of interest" description="Disordered" evidence="5">
    <location>
        <begin position="589"/>
        <end position="649"/>
    </location>
</feature>
<keyword evidence="3" id="KW-0433">Leucine-rich repeat</keyword>
<dbReference type="GO" id="GO:0005634">
    <property type="term" value="C:nucleus"/>
    <property type="evidence" value="ECO:0007669"/>
    <property type="project" value="TreeGrafter"/>
</dbReference>
<dbReference type="SUPFAM" id="SSF52058">
    <property type="entry name" value="L domain-like"/>
    <property type="match status" value="1"/>
</dbReference>
<sequence length="897" mass="99394">MSTTKLYKLDHGNSYATNCFPARNILRTSEEGAGHWLVAHRAAQKTKFEAVICAKSLQEKVGGIPKYMSKLQHHGYTDEMVQENILDGPFLINLHCVKIPSDLCSVDISNKNLVSAKEDDFEQFDSVAYINATENLLTLEAFRKFSGLRELELSLNGLRNLKISAGDFLHLEILDLSYNNLSPEDVRTLGVLSQLKVLHLTANGLRSLPSDLSVSENDSPSCLKFPSLEVLLLDDNDLSHPSVFVSLANLRRGRGLVGGVQRSRRESLEGGGELHAAEQEGKLGGRRRAACSGAGGEAWREEESCVQRSRRESLEGGGELRAAEQEGKLGGRRRAACSGAGGEAWREEESCVQRSRRGSLEGGGELRAAEQEGKLGGRRRAACSGAGGEAWREEESCVQRSRRGSLEGGGELRAAEQEGKLGGRRRAACSGAGGEAWREEESCDVFMEGNDRSCLADSGTPSASFRNALSQEFTPPLPELRYLSLANNKIKNEEDLLAVALFPSLTELTFHSNPLTTLRSGDPPLLTSFLQHRLGIKLIRRKISKLEKPHIFIPVKAHRKVTSHVPKVPKQPLMLEAPLESSFWKLWSDTEGGKPEESEEGSHRLSLSDPLPPIRPSSAQQHQEPYDDTKMLGSPREVPGKEKCDSKLGPASAEDDIEFFFLTQLDDADDIPSSVWRHELEERQGKRKHKSRTSGSCTYIPTKYKGYEELLRVKTDPEFIEPVGMQQNVQALRRALKQPLVYRDSKARLDSVQKPYVPRKKKMGKPPGPPSRKTKAEVLEDVLLAMRGNMNIREVPLVSVLRKKKSNRKAYQEALGLMKEFHQKYKAALATSNKAICKGSVTIPELGQSPTQETFVEIEESKSETLPQDTDESESLNHYLSLEKSSSRKRSVVTFAL</sequence>
<dbReference type="Proteomes" id="UP000827986">
    <property type="component" value="Unassembled WGS sequence"/>
</dbReference>
<dbReference type="PANTHER" id="PTHR22710:SF2">
    <property type="entry name" value="X-RAY RADIATION RESISTANCE-ASSOCIATED PROTEIN 1"/>
    <property type="match status" value="1"/>
</dbReference>
<dbReference type="InterPro" id="IPR003591">
    <property type="entry name" value="Leu-rich_rpt_typical-subtyp"/>
</dbReference>
<name>A0A9D4B999_9SAUR</name>
<evidence type="ECO:0000256" key="1">
    <source>
        <dbReference type="ARBA" id="ARBA00004496"/>
    </source>
</evidence>
<dbReference type="Pfam" id="PF00560">
    <property type="entry name" value="LRR_1"/>
    <property type="match status" value="1"/>
</dbReference>
<dbReference type="InterPro" id="IPR001611">
    <property type="entry name" value="Leu-rich_rpt"/>
</dbReference>
<feature type="compositionally biased region" description="Basic and acidic residues" evidence="5">
    <location>
        <begin position="591"/>
        <end position="603"/>
    </location>
</feature>
<organism evidence="6 7">
    <name type="scientific">Mauremys mutica</name>
    <name type="common">yellowpond turtle</name>
    <dbReference type="NCBI Taxonomy" id="74926"/>
    <lineage>
        <taxon>Eukaryota</taxon>
        <taxon>Metazoa</taxon>
        <taxon>Chordata</taxon>
        <taxon>Craniata</taxon>
        <taxon>Vertebrata</taxon>
        <taxon>Euteleostomi</taxon>
        <taxon>Archelosauria</taxon>
        <taxon>Testudinata</taxon>
        <taxon>Testudines</taxon>
        <taxon>Cryptodira</taxon>
        <taxon>Durocryptodira</taxon>
        <taxon>Testudinoidea</taxon>
        <taxon>Geoemydidae</taxon>
        <taxon>Geoemydinae</taxon>
        <taxon>Mauremys</taxon>
    </lineage>
</organism>
<evidence type="ECO:0000313" key="6">
    <source>
        <dbReference type="EMBL" id="KAH1185536.1"/>
    </source>
</evidence>
<feature type="region of interest" description="Disordered" evidence="5">
    <location>
        <begin position="351"/>
        <end position="381"/>
    </location>
</feature>
<proteinExistence type="predicted"/>
<dbReference type="Gene3D" id="3.80.10.10">
    <property type="entry name" value="Ribonuclease Inhibitor"/>
    <property type="match status" value="2"/>
</dbReference>
<protein>
    <recommendedName>
        <fullName evidence="8">X-ray radiation resistance-associated protein 1</fullName>
    </recommendedName>
</protein>
<evidence type="ECO:0008006" key="8">
    <source>
        <dbReference type="Google" id="ProtNLM"/>
    </source>
</evidence>
<dbReference type="EMBL" id="JAHDVG010000463">
    <property type="protein sequence ID" value="KAH1185536.1"/>
    <property type="molecule type" value="Genomic_DNA"/>
</dbReference>
<dbReference type="AlphaFoldDB" id="A0A9D4B999"/>
<evidence type="ECO:0000256" key="5">
    <source>
        <dbReference type="SAM" id="MobiDB-lite"/>
    </source>
</evidence>
<comment type="subcellular location">
    <subcellularLocation>
        <location evidence="1">Cytoplasm</location>
    </subcellularLocation>
</comment>
<evidence type="ECO:0000256" key="3">
    <source>
        <dbReference type="ARBA" id="ARBA00022614"/>
    </source>
</evidence>
<dbReference type="PROSITE" id="PS51450">
    <property type="entry name" value="LRR"/>
    <property type="match status" value="1"/>
</dbReference>
<keyword evidence="7" id="KW-1185">Reference proteome</keyword>